<accession>A0A382HEE7</accession>
<organism evidence="1">
    <name type="scientific">marine metagenome</name>
    <dbReference type="NCBI Taxonomy" id="408172"/>
    <lineage>
        <taxon>unclassified sequences</taxon>
        <taxon>metagenomes</taxon>
        <taxon>ecological metagenomes</taxon>
    </lineage>
</organism>
<proteinExistence type="predicted"/>
<evidence type="ECO:0000313" key="1">
    <source>
        <dbReference type="EMBL" id="SVB85714.1"/>
    </source>
</evidence>
<dbReference type="PANTHER" id="PTHR42754">
    <property type="entry name" value="ENDOGLUCANASE"/>
    <property type="match status" value="1"/>
</dbReference>
<gene>
    <name evidence="1" type="ORF">METZ01_LOCUS238568</name>
</gene>
<dbReference type="PANTHER" id="PTHR42754:SF1">
    <property type="entry name" value="LIPOPROTEIN"/>
    <property type="match status" value="1"/>
</dbReference>
<reference evidence="1" key="1">
    <citation type="submission" date="2018-05" db="EMBL/GenBank/DDBJ databases">
        <authorList>
            <person name="Lanie J.A."/>
            <person name="Ng W.-L."/>
            <person name="Kazmierczak K.M."/>
            <person name="Andrzejewski T.M."/>
            <person name="Davidsen T.M."/>
            <person name="Wayne K.J."/>
            <person name="Tettelin H."/>
            <person name="Glass J.I."/>
            <person name="Rusch D."/>
            <person name="Podicherti R."/>
            <person name="Tsui H.-C.T."/>
            <person name="Winkler M.E."/>
        </authorList>
    </citation>
    <scope>NUCLEOTIDE SEQUENCE</scope>
</reference>
<dbReference type="AlphaFoldDB" id="A0A382HEE7"/>
<name>A0A382HEE7_9ZZZZ</name>
<protein>
    <submittedName>
        <fullName evidence="1">Uncharacterized protein</fullName>
    </submittedName>
</protein>
<dbReference type="EMBL" id="UINC01060811">
    <property type="protein sequence ID" value="SVB85714.1"/>
    <property type="molecule type" value="Genomic_DNA"/>
</dbReference>
<feature type="non-terminal residue" evidence="1">
    <location>
        <position position="1"/>
    </location>
</feature>
<sequence length="161" mass="17957">VDEEYSGYGHKIIQSSDGLYTIAGVTKKLGNDWWDLWMVKMDFSGNTIWEQVHTMSHIAINNWYYVDIAPTLDGGYICVGPTDQYGLDMDAILIKFDADGNIEWNQTYGGKDQDIGLSVVQAKDGGYALLGRSNSYGNGLFDFFFVKTDSIGRSPLFPGKQ</sequence>